<dbReference type="GO" id="GO:0004497">
    <property type="term" value="F:monooxygenase activity"/>
    <property type="evidence" value="ECO:0007669"/>
    <property type="project" value="UniProtKB-KW"/>
</dbReference>
<keyword evidence="2 5" id="KW-0479">Metal-binding</keyword>
<dbReference type="PANTHER" id="PTHR24305:SF234">
    <property type="entry name" value="CYTOCHROME P450"/>
    <property type="match status" value="1"/>
</dbReference>
<evidence type="ECO:0000256" key="3">
    <source>
        <dbReference type="ARBA" id="ARBA00023002"/>
    </source>
</evidence>
<dbReference type="OMA" id="CTFSKGA"/>
<dbReference type="Pfam" id="PF00067">
    <property type="entry name" value="p450"/>
    <property type="match status" value="2"/>
</dbReference>
<dbReference type="InterPro" id="IPR050121">
    <property type="entry name" value="Cytochrome_P450_monoxygenase"/>
</dbReference>
<evidence type="ECO:0000256" key="1">
    <source>
        <dbReference type="ARBA" id="ARBA00001971"/>
    </source>
</evidence>
<dbReference type="PRINTS" id="PR00385">
    <property type="entry name" value="P450"/>
</dbReference>
<dbReference type="Proteomes" id="UP000191691">
    <property type="component" value="Unassembled WGS sequence"/>
</dbReference>
<dbReference type="InterPro" id="IPR002401">
    <property type="entry name" value="Cyt_P450_E_grp-I"/>
</dbReference>
<dbReference type="GO" id="GO:0005506">
    <property type="term" value="F:iron ion binding"/>
    <property type="evidence" value="ECO:0007669"/>
    <property type="project" value="InterPro"/>
</dbReference>
<dbReference type="PANTHER" id="PTHR24305">
    <property type="entry name" value="CYTOCHROME P450"/>
    <property type="match status" value="1"/>
</dbReference>
<keyword evidence="5 6" id="KW-0349">Heme</keyword>
<dbReference type="AlphaFoldDB" id="A0A1V6XAI3"/>
<evidence type="ECO:0000313" key="8">
    <source>
        <dbReference type="Proteomes" id="UP000191691"/>
    </source>
</evidence>
<dbReference type="PRINTS" id="PR00463">
    <property type="entry name" value="EP450I"/>
</dbReference>
<dbReference type="InterPro" id="IPR036396">
    <property type="entry name" value="Cyt_P450_sf"/>
</dbReference>
<dbReference type="GO" id="GO:0016705">
    <property type="term" value="F:oxidoreductase activity, acting on paired donors, with incorporation or reduction of molecular oxygen"/>
    <property type="evidence" value="ECO:0007669"/>
    <property type="project" value="InterPro"/>
</dbReference>
<sequence length="514" mass="58074">MQQSGLLSNLCDWAPQNLGMTFITTFYNANLHPLCKFPGPVAACRSETWLYQMTKSDFQEENFEKLHEKYNTQALRIGPNELHISDVNLYKVIYGQSSPFPKYAPFYEGFNTPHTVFAECDPLLHKQRRRMLNPLFSRVGLFKMEPVIQQKIKILVEKIRLLAGNGPVNVYDAFRLMTTEVILQLAFGRAGGLIEEDQNGFRSWFLEGFDAASKSIPDLQYQPWLRKLINIIPQTLVYKLSPEIGNLLDITKFAEDSVRHWQKSESRPDHPVVFEALETVDDAEKVTEGMDILIAGADTTASTLTTGLIHILTDSEIERRLLEEVDLLPTDENGQLSLQALEKSEYLVGHPMGYCAPKTIEVLTRFAQNATVKEALRVGMAVPGRLPRVVPDSLTEPFIVDGKVVPPGTTVSISTYTMHTNTSIWGPDARNFRPDRWIGPQSKGLEQYFCTFSKGARMCIGQNLAPAEIIIALAYLLRNFKMSLRSKSDIGAKNDRFTLQYEAPGLQVTFKPRY</sequence>
<name>A0A1V6XAI3_PENNA</name>
<dbReference type="Gene3D" id="1.10.630.10">
    <property type="entry name" value="Cytochrome P450"/>
    <property type="match status" value="1"/>
</dbReference>
<comment type="cofactor">
    <cofactor evidence="1 5">
        <name>heme</name>
        <dbReference type="ChEBI" id="CHEBI:30413"/>
    </cofactor>
</comment>
<protein>
    <recommendedName>
        <fullName evidence="9">Cytochrome P450</fullName>
    </recommendedName>
</protein>
<accession>A0A1V6XAI3</accession>
<gene>
    <name evidence="7" type="ORF">PENNAL_c0099G01024</name>
</gene>
<proteinExistence type="inferred from homology"/>
<evidence type="ECO:0008006" key="9">
    <source>
        <dbReference type="Google" id="ProtNLM"/>
    </source>
</evidence>
<dbReference type="SUPFAM" id="SSF48264">
    <property type="entry name" value="Cytochrome P450"/>
    <property type="match status" value="1"/>
</dbReference>
<comment type="similarity">
    <text evidence="6">Belongs to the cytochrome P450 family.</text>
</comment>
<dbReference type="GO" id="GO:0043386">
    <property type="term" value="P:mycotoxin biosynthetic process"/>
    <property type="evidence" value="ECO:0007669"/>
    <property type="project" value="UniProtKB-ARBA"/>
</dbReference>
<keyword evidence="6" id="KW-0503">Monooxygenase</keyword>
<organism evidence="7 8">
    <name type="scientific">Penicillium nalgiovense</name>
    <dbReference type="NCBI Taxonomy" id="60175"/>
    <lineage>
        <taxon>Eukaryota</taxon>
        <taxon>Fungi</taxon>
        <taxon>Dikarya</taxon>
        <taxon>Ascomycota</taxon>
        <taxon>Pezizomycotina</taxon>
        <taxon>Eurotiomycetes</taxon>
        <taxon>Eurotiomycetidae</taxon>
        <taxon>Eurotiales</taxon>
        <taxon>Aspergillaceae</taxon>
        <taxon>Penicillium</taxon>
    </lineage>
</organism>
<dbReference type="CDD" id="cd11062">
    <property type="entry name" value="CYP58-like"/>
    <property type="match status" value="1"/>
</dbReference>
<feature type="binding site" description="axial binding residue" evidence="5">
    <location>
        <position position="459"/>
    </location>
    <ligand>
        <name>heme</name>
        <dbReference type="ChEBI" id="CHEBI:30413"/>
    </ligand>
    <ligandPart>
        <name>Fe</name>
        <dbReference type="ChEBI" id="CHEBI:18248"/>
    </ligandPart>
</feature>
<keyword evidence="3 6" id="KW-0560">Oxidoreductase</keyword>
<evidence type="ECO:0000256" key="5">
    <source>
        <dbReference type="PIRSR" id="PIRSR602401-1"/>
    </source>
</evidence>
<dbReference type="STRING" id="60175.A0A1V6XAI3"/>
<evidence type="ECO:0000256" key="4">
    <source>
        <dbReference type="ARBA" id="ARBA00023004"/>
    </source>
</evidence>
<dbReference type="InterPro" id="IPR017972">
    <property type="entry name" value="Cyt_P450_CS"/>
</dbReference>
<evidence type="ECO:0000256" key="2">
    <source>
        <dbReference type="ARBA" id="ARBA00022723"/>
    </source>
</evidence>
<evidence type="ECO:0000256" key="6">
    <source>
        <dbReference type="RuleBase" id="RU000461"/>
    </source>
</evidence>
<reference evidence="8" key="1">
    <citation type="journal article" date="2017" name="Nat. Microbiol.">
        <title>Global analysis of biosynthetic gene clusters reveals vast potential of secondary metabolite production in Penicillium species.</title>
        <authorList>
            <person name="Nielsen J.C."/>
            <person name="Grijseels S."/>
            <person name="Prigent S."/>
            <person name="Ji B."/>
            <person name="Dainat J."/>
            <person name="Nielsen K.F."/>
            <person name="Frisvad J.C."/>
            <person name="Workman M."/>
            <person name="Nielsen J."/>
        </authorList>
    </citation>
    <scope>NUCLEOTIDE SEQUENCE [LARGE SCALE GENOMIC DNA]</scope>
    <source>
        <strain evidence="8">IBT 13039</strain>
    </source>
</reference>
<comment type="caution">
    <text evidence="7">The sequence shown here is derived from an EMBL/GenBank/DDBJ whole genome shotgun (WGS) entry which is preliminary data.</text>
</comment>
<evidence type="ECO:0000313" key="7">
    <source>
        <dbReference type="EMBL" id="OQE72160.1"/>
    </source>
</evidence>
<dbReference type="PROSITE" id="PS00086">
    <property type="entry name" value="CYTOCHROME_P450"/>
    <property type="match status" value="1"/>
</dbReference>
<dbReference type="GO" id="GO:0020037">
    <property type="term" value="F:heme binding"/>
    <property type="evidence" value="ECO:0007669"/>
    <property type="project" value="InterPro"/>
</dbReference>
<dbReference type="EMBL" id="MOOB01000099">
    <property type="protein sequence ID" value="OQE72160.1"/>
    <property type="molecule type" value="Genomic_DNA"/>
</dbReference>
<keyword evidence="8" id="KW-1185">Reference proteome</keyword>
<keyword evidence="4 5" id="KW-0408">Iron</keyword>
<dbReference type="InterPro" id="IPR001128">
    <property type="entry name" value="Cyt_P450"/>
</dbReference>